<feature type="transmembrane region" description="Helical" evidence="1">
    <location>
        <begin position="108"/>
        <end position="128"/>
    </location>
</feature>
<organism evidence="2 4">
    <name type="scientific">Vibrio tasmaniensis</name>
    <dbReference type="NCBI Taxonomy" id="212663"/>
    <lineage>
        <taxon>Bacteria</taxon>
        <taxon>Pseudomonadati</taxon>
        <taxon>Pseudomonadota</taxon>
        <taxon>Gammaproteobacteria</taxon>
        <taxon>Vibrionales</taxon>
        <taxon>Vibrionaceae</taxon>
        <taxon>Vibrio</taxon>
    </lineage>
</organism>
<evidence type="ECO:0000313" key="3">
    <source>
        <dbReference type="EMBL" id="TKG29003.1"/>
    </source>
</evidence>
<reference evidence="4" key="1">
    <citation type="submission" date="2016-07" db="EMBL/GenBank/DDBJ databases">
        <title>Nontailed viruses are major unrecognized killers of bacteria in the ocean.</title>
        <authorList>
            <person name="Kauffman K."/>
            <person name="Hussain F."/>
            <person name="Yang J."/>
            <person name="Arevalo P."/>
            <person name="Brown J."/>
            <person name="Cutler M."/>
            <person name="Kelly L."/>
            <person name="Polz M.F."/>
        </authorList>
    </citation>
    <scope>NUCLEOTIDE SEQUENCE [LARGE SCALE GENOMIC DNA]</scope>
    <source>
        <strain evidence="4">10N.222.48.A2</strain>
    </source>
</reference>
<dbReference type="Proteomes" id="UP000235579">
    <property type="component" value="Unassembled WGS sequence"/>
</dbReference>
<evidence type="ECO:0000313" key="2">
    <source>
        <dbReference type="EMBL" id="PMP17798.1"/>
    </source>
</evidence>
<evidence type="ECO:0000256" key="1">
    <source>
        <dbReference type="SAM" id="Phobius"/>
    </source>
</evidence>
<reference evidence="3 5" key="4">
    <citation type="submission" date="2019-04" db="EMBL/GenBank/DDBJ databases">
        <title>A reverse ecology approach based on a biological definition of microbial populations.</title>
        <authorList>
            <person name="Arevalo P."/>
            <person name="Vaninsberghe D."/>
            <person name="Elsherbini J."/>
            <person name="Gore J."/>
            <person name="Polz M."/>
        </authorList>
    </citation>
    <scope>NUCLEOTIDE SEQUENCE [LARGE SCALE GENOMIC DNA]</scope>
    <source>
        <strain evidence="3 5">10N.222.45.A8</strain>
    </source>
</reference>
<evidence type="ECO:0000313" key="5">
    <source>
        <dbReference type="Proteomes" id="UP000308018"/>
    </source>
</evidence>
<keyword evidence="1" id="KW-0472">Membrane</keyword>
<feature type="transmembrane region" description="Helical" evidence="1">
    <location>
        <begin position="149"/>
        <end position="168"/>
    </location>
</feature>
<dbReference type="AlphaFoldDB" id="A0A2N7NND0"/>
<feature type="transmembrane region" description="Helical" evidence="1">
    <location>
        <begin position="55"/>
        <end position="79"/>
    </location>
</feature>
<keyword evidence="1" id="KW-1133">Transmembrane helix</keyword>
<dbReference type="RefSeq" id="WP_102257445.1">
    <property type="nucleotide sequence ID" value="NZ_MDBG01000173.1"/>
</dbReference>
<keyword evidence="1" id="KW-0812">Transmembrane</keyword>
<dbReference type="Proteomes" id="UP000308018">
    <property type="component" value="Unassembled WGS sequence"/>
</dbReference>
<name>A0A2N7NND0_9VIBR</name>
<proteinExistence type="predicted"/>
<reference evidence="2" key="3">
    <citation type="journal article" date="2018" name="Nature">
        <title>A major lineage of non-tailed dsDNA viruses as unrecognized killers of marine bacteria.</title>
        <authorList>
            <person name="Kauffman K.M."/>
            <person name="Hussain F.A."/>
            <person name="Yang J."/>
            <person name="Arevalo P."/>
            <person name="Brown J.M."/>
            <person name="Chang W.K."/>
            <person name="VanInsberghe D."/>
            <person name="Elsherbini J."/>
            <person name="Sharma R.S."/>
            <person name="Cutler M.B."/>
            <person name="Kelly L."/>
            <person name="Polz M.F."/>
        </authorList>
    </citation>
    <scope>NUCLEOTIDE SEQUENCE</scope>
    <source>
        <strain evidence="2">10N.222.48.A2</strain>
    </source>
</reference>
<feature type="transmembrane region" description="Helical" evidence="1">
    <location>
        <begin position="12"/>
        <end position="35"/>
    </location>
</feature>
<accession>A0A2N7NND0</accession>
<sequence length="188" mass="21107">MLSSFISLLSYFTYFIYFFAIASGLMIILSVFHSLDKLKTSNQQTMQQETNVTNIMVRLLFGLMLITINTVSMMLATSIGVDGQFIKDPYAQLGYMNGAVPSDAELKLALFVLTISRCMGGFALTVGLKHGQYAGHPQEQVRKSARLRAIWGLVCGCIFIFPEFWMNLAESYYADLSYLNGLFKRINS</sequence>
<dbReference type="EMBL" id="SYVV01000037">
    <property type="protein sequence ID" value="TKG29003.1"/>
    <property type="molecule type" value="Genomic_DNA"/>
</dbReference>
<reference evidence="2" key="2">
    <citation type="submission" date="2016-07" db="EMBL/GenBank/DDBJ databases">
        <authorList>
            <person name="Wan K."/>
            <person name="Booth B."/>
            <person name="Spirohn K."/>
            <person name="Hao T."/>
            <person name="Hu Y."/>
            <person name="Calderwood M."/>
            <person name="Hill D."/>
            <person name="Mohr S."/>
            <person name="Vidal M."/>
            <person name="Celniker S."/>
            <person name="Perrimon N."/>
        </authorList>
    </citation>
    <scope>NUCLEOTIDE SEQUENCE</scope>
    <source>
        <strain evidence="2">10N.222.48.A2</strain>
    </source>
</reference>
<protein>
    <submittedName>
        <fullName evidence="2">Uncharacterized protein</fullName>
    </submittedName>
</protein>
<gene>
    <name evidence="2" type="ORF">BCS92_05165</name>
    <name evidence="3" type="ORF">FC057_20165</name>
</gene>
<evidence type="ECO:0000313" key="4">
    <source>
        <dbReference type="Proteomes" id="UP000235579"/>
    </source>
</evidence>
<comment type="caution">
    <text evidence="2">The sequence shown here is derived from an EMBL/GenBank/DDBJ whole genome shotgun (WGS) entry which is preliminary data.</text>
</comment>
<dbReference type="EMBL" id="MDBP01000014">
    <property type="protein sequence ID" value="PMP17798.1"/>
    <property type="molecule type" value="Genomic_DNA"/>
</dbReference>